<accession>A0ABU0ZUY3</accession>
<evidence type="ECO:0000313" key="2">
    <source>
        <dbReference type="Proteomes" id="UP001230908"/>
    </source>
</evidence>
<organism evidence="1 2">
    <name type="scientific">Phytohabitans maris</name>
    <dbReference type="NCBI Taxonomy" id="3071409"/>
    <lineage>
        <taxon>Bacteria</taxon>
        <taxon>Bacillati</taxon>
        <taxon>Actinomycetota</taxon>
        <taxon>Actinomycetes</taxon>
        <taxon>Micromonosporales</taxon>
        <taxon>Micromonosporaceae</taxon>
    </lineage>
</organism>
<name>A0ABU0ZUY3_9ACTN</name>
<dbReference type="Proteomes" id="UP001230908">
    <property type="component" value="Unassembled WGS sequence"/>
</dbReference>
<proteinExistence type="predicted"/>
<dbReference type="EMBL" id="JAVHUY010000062">
    <property type="protein sequence ID" value="MDQ7910797.1"/>
    <property type="molecule type" value="Genomic_DNA"/>
</dbReference>
<protein>
    <submittedName>
        <fullName evidence="1">Uncharacterized protein</fullName>
    </submittedName>
</protein>
<dbReference type="RefSeq" id="WP_308718038.1">
    <property type="nucleotide sequence ID" value="NZ_JAVHUY010000062.1"/>
</dbReference>
<sequence>MTMTKATQETVVGEGLAAGCLKHGVTGITSSSIVLDGAFRRAWSAFPMAGHFPAVRTTLGRETIRLILAASARRRGHVAGWQQDRAWWAPYITQSDWTPDDVTEHLAELHGIPESAWSDLAKALIDDLGDRYVRRG</sequence>
<comment type="caution">
    <text evidence="1">The sequence shown here is derived from an EMBL/GenBank/DDBJ whole genome shotgun (WGS) entry which is preliminary data.</text>
</comment>
<keyword evidence="2" id="KW-1185">Reference proteome</keyword>
<gene>
    <name evidence="1" type="ORF">RB614_40530</name>
</gene>
<reference evidence="1 2" key="1">
    <citation type="submission" date="2023-08" db="EMBL/GenBank/DDBJ databases">
        <title>Phytohabitans sansha sp. nov., isolated from marine sediment.</title>
        <authorList>
            <person name="Zhao Y."/>
            <person name="Yi K."/>
        </authorList>
    </citation>
    <scope>NUCLEOTIDE SEQUENCE [LARGE SCALE GENOMIC DNA]</scope>
    <source>
        <strain evidence="1 2">ZYX-F-186</strain>
    </source>
</reference>
<evidence type="ECO:0000313" key="1">
    <source>
        <dbReference type="EMBL" id="MDQ7910797.1"/>
    </source>
</evidence>